<name>M5F320_9HYPH</name>
<dbReference type="EMBL" id="CAUM01000095">
    <property type="protein sequence ID" value="CCV06221.1"/>
    <property type="molecule type" value="Genomic_DNA"/>
</dbReference>
<proteinExistence type="predicted"/>
<dbReference type="eggNOG" id="COG1413">
    <property type="taxonomic scope" value="Bacteria"/>
</dbReference>
<dbReference type="RefSeq" id="WP_008875156.1">
    <property type="nucleotide sequence ID" value="NZ_CAUM01000095.1"/>
</dbReference>
<keyword evidence="2" id="KW-1185">Reference proteome</keyword>
<protein>
    <submittedName>
        <fullName evidence="1">Uncharacterized protein</fullName>
    </submittedName>
</protein>
<dbReference type="OrthoDB" id="8089803at2"/>
<gene>
    <name evidence="1" type="ORF">MESS2_30022</name>
</gene>
<reference evidence="1 2" key="1">
    <citation type="submission" date="2013-02" db="EMBL/GenBank/DDBJ databases">
        <authorList>
            <person name="Genoscope - CEA"/>
        </authorList>
    </citation>
    <scope>NUCLEOTIDE SEQUENCE [LARGE SCALE GENOMIC DNA]</scope>
    <source>
        <strain evidence="1 2">STM 2683</strain>
    </source>
</reference>
<comment type="caution">
    <text evidence="1">The sequence shown here is derived from an EMBL/GenBank/DDBJ whole genome shotgun (WGS) entry which is preliminary data.</text>
</comment>
<dbReference type="STRING" id="1297569.MESS2_30022"/>
<dbReference type="Proteomes" id="UP000012062">
    <property type="component" value="Unassembled WGS sequence"/>
</dbReference>
<organism evidence="1 2">
    <name type="scientific">Mesorhizobium metallidurans STM 2683</name>
    <dbReference type="NCBI Taxonomy" id="1297569"/>
    <lineage>
        <taxon>Bacteria</taxon>
        <taxon>Pseudomonadati</taxon>
        <taxon>Pseudomonadota</taxon>
        <taxon>Alphaproteobacteria</taxon>
        <taxon>Hyphomicrobiales</taxon>
        <taxon>Phyllobacteriaceae</taxon>
        <taxon>Mesorhizobium</taxon>
    </lineage>
</organism>
<accession>M5F320</accession>
<sequence>MPVPILPEIVRQHAEMAAFLWTVYDYHLLHPDENPDMDEVRLARLVERLEAYLDGLRVAGEHGLAMARKIYEESPEQGELFVLRMLSVPDPPRIADLDLDKVRSYIAVRKNTIADDGHPGAVL</sequence>
<evidence type="ECO:0000313" key="2">
    <source>
        <dbReference type="Proteomes" id="UP000012062"/>
    </source>
</evidence>
<dbReference type="AlphaFoldDB" id="M5F320"/>
<evidence type="ECO:0000313" key="1">
    <source>
        <dbReference type="EMBL" id="CCV06221.1"/>
    </source>
</evidence>